<dbReference type="EMBL" id="JAVFWL010000002">
    <property type="protein sequence ID" value="KAK6732674.1"/>
    <property type="molecule type" value="Genomic_DNA"/>
</dbReference>
<evidence type="ECO:0000313" key="2">
    <source>
        <dbReference type="EMBL" id="KAK6732674.1"/>
    </source>
</evidence>
<reference evidence="2 3" key="1">
    <citation type="submission" date="2023-08" db="EMBL/GenBank/DDBJ databases">
        <title>A Necator americanus chromosomal reference genome.</title>
        <authorList>
            <person name="Ilik V."/>
            <person name="Petrzelkova K.J."/>
            <person name="Pardy F."/>
            <person name="Fuh T."/>
            <person name="Niatou-Singa F.S."/>
            <person name="Gouil Q."/>
            <person name="Baker L."/>
            <person name="Ritchie M.E."/>
            <person name="Jex A.R."/>
            <person name="Gazzola D."/>
            <person name="Li H."/>
            <person name="Toshio Fujiwara R."/>
            <person name="Zhan B."/>
            <person name="Aroian R.V."/>
            <person name="Pafco B."/>
            <person name="Schwarz E.M."/>
        </authorList>
    </citation>
    <scope>NUCLEOTIDE SEQUENCE [LARGE SCALE GENOMIC DNA]</scope>
    <source>
        <strain evidence="2 3">Aroian</strain>
        <tissue evidence="2">Whole animal</tissue>
    </source>
</reference>
<organism evidence="2 3">
    <name type="scientific">Necator americanus</name>
    <name type="common">Human hookworm</name>
    <dbReference type="NCBI Taxonomy" id="51031"/>
    <lineage>
        <taxon>Eukaryota</taxon>
        <taxon>Metazoa</taxon>
        <taxon>Ecdysozoa</taxon>
        <taxon>Nematoda</taxon>
        <taxon>Chromadorea</taxon>
        <taxon>Rhabditida</taxon>
        <taxon>Rhabditina</taxon>
        <taxon>Rhabditomorpha</taxon>
        <taxon>Strongyloidea</taxon>
        <taxon>Ancylostomatidae</taxon>
        <taxon>Bunostominae</taxon>
        <taxon>Necator</taxon>
    </lineage>
</organism>
<protein>
    <submittedName>
        <fullName evidence="2">Uncharacterized protein</fullName>
    </submittedName>
</protein>
<name>A0ABR1C4I1_NECAM</name>
<proteinExistence type="predicted"/>
<feature type="compositionally biased region" description="Basic and acidic residues" evidence="1">
    <location>
        <begin position="105"/>
        <end position="116"/>
    </location>
</feature>
<sequence length="116" mass="13093">MSVHLVLSVIIDSDIIQTSEKVLSFMLRVRLRSLKDEILKLQHAEEDDNGGRSPTKRLSADRIDRNSHEKLAVAGGGGGGAESIGFDAGKLEMLRRRRPRRRHEKRFDTRSCRIDG</sequence>
<evidence type="ECO:0000313" key="3">
    <source>
        <dbReference type="Proteomes" id="UP001303046"/>
    </source>
</evidence>
<accession>A0ABR1C4I1</accession>
<dbReference type="Proteomes" id="UP001303046">
    <property type="component" value="Unassembled WGS sequence"/>
</dbReference>
<keyword evidence="3" id="KW-1185">Reference proteome</keyword>
<evidence type="ECO:0000256" key="1">
    <source>
        <dbReference type="SAM" id="MobiDB-lite"/>
    </source>
</evidence>
<feature type="compositionally biased region" description="Basic residues" evidence="1">
    <location>
        <begin position="95"/>
        <end position="104"/>
    </location>
</feature>
<comment type="caution">
    <text evidence="2">The sequence shown here is derived from an EMBL/GenBank/DDBJ whole genome shotgun (WGS) entry which is preliminary data.</text>
</comment>
<feature type="region of interest" description="Disordered" evidence="1">
    <location>
        <begin position="43"/>
        <end position="64"/>
    </location>
</feature>
<feature type="region of interest" description="Disordered" evidence="1">
    <location>
        <begin position="95"/>
        <end position="116"/>
    </location>
</feature>
<gene>
    <name evidence="2" type="primary">Necator_chrII.g4609</name>
    <name evidence="2" type="ORF">RB195_016817</name>
</gene>